<evidence type="ECO:0000313" key="7">
    <source>
        <dbReference type="Ensembl" id="ENSSDUP00000021710.1"/>
    </source>
</evidence>
<dbReference type="Proteomes" id="UP000261420">
    <property type="component" value="Unplaced"/>
</dbReference>
<keyword evidence="1" id="KW-0430">Lectin</keyword>
<feature type="transmembrane region" description="Helical" evidence="5">
    <location>
        <begin position="26"/>
        <end position="46"/>
    </location>
</feature>
<dbReference type="Gene3D" id="3.10.100.10">
    <property type="entry name" value="Mannose-Binding Protein A, subunit A"/>
    <property type="match status" value="1"/>
</dbReference>
<reference evidence="7" key="1">
    <citation type="submission" date="2025-08" db="UniProtKB">
        <authorList>
            <consortium name="Ensembl"/>
        </authorList>
    </citation>
    <scope>IDENTIFICATION</scope>
</reference>
<dbReference type="SMART" id="SM00034">
    <property type="entry name" value="CLECT"/>
    <property type="match status" value="1"/>
</dbReference>
<dbReference type="GO" id="GO:0005886">
    <property type="term" value="C:plasma membrane"/>
    <property type="evidence" value="ECO:0007669"/>
    <property type="project" value="TreeGrafter"/>
</dbReference>
<evidence type="ECO:0000256" key="4">
    <source>
        <dbReference type="SAM" id="MobiDB-lite"/>
    </source>
</evidence>
<sequence length="250" mass="28931">VKVHSQTSEQTADTNDKKPHTLTQSIPTIAVSWVILFVILALDIYFTSVISENNTKLTEENQNLKTRNQELETRNQELETQRNNLTQQIEKKETEWNELNVTRAQWTIDAYCSIEENQTHCNVCQDGWLNNTSSCYAINNPGLNEQKNWREAQENCRGKGSDLVVIVDKKEKKYVSDHSWESSGTRGYWIGLRVEDGRWKWVDGSDLTEESWIEPPEKDHCAISVKHRGWKSVSCSERNRWICEKAALSV</sequence>
<feature type="coiled-coil region" evidence="3">
    <location>
        <begin position="54"/>
        <end position="102"/>
    </location>
</feature>
<dbReference type="SUPFAM" id="SSF56436">
    <property type="entry name" value="C-type lectin-like"/>
    <property type="match status" value="1"/>
</dbReference>
<keyword evidence="8" id="KW-1185">Reference proteome</keyword>
<proteinExistence type="predicted"/>
<feature type="region of interest" description="Disordered" evidence="4">
    <location>
        <begin position="1"/>
        <end position="21"/>
    </location>
</feature>
<dbReference type="InterPro" id="IPR016186">
    <property type="entry name" value="C-type_lectin-like/link_sf"/>
</dbReference>
<evidence type="ECO:0000256" key="2">
    <source>
        <dbReference type="ARBA" id="ARBA00023157"/>
    </source>
</evidence>
<dbReference type="InterPro" id="IPR018378">
    <property type="entry name" value="C-type_lectin_CS"/>
</dbReference>
<reference evidence="7" key="2">
    <citation type="submission" date="2025-09" db="UniProtKB">
        <authorList>
            <consortium name="Ensembl"/>
        </authorList>
    </citation>
    <scope>IDENTIFICATION</scope>
</reference>
<evidence type="ECO:0000313" key="8">
    <source>
        <dbReference type="Proteomes" id="UP000261420"/>
    </source>
</evidence>
<evidence type="ECO:0000256" key="3">
    <source>
        <dbReference type="SAM" id="Coils"/>
    </source>
</evidence>
<evidence type="ECO:0000256" key="1">
    <source>
        <dbReference type="ARBA" id="ARBA00022734"/>
    </source>
</evidence>
<protein>
    <submittedName>
        <fullName evidence="7">Early activation antigen CD69-like</fullName>
    </submittedName>
</protein>
<dbReference type="Ensembl" id="ENSSDUT00000022106.1">
    <property type="protein sequence ID" value="ENSSDUP00000021710.1"/>
    <property type="gene ID" value="ENSSDUG00000015779.1"/>
</dbReference>
<dbReference type="PANTHER" id="PTHR46746:SF3">
    <property type="entry name" value="C-TYPE LECTIN DOMAIN-CONTAINING PROTEIN-RELATED"/>
    <property type="match status" value="1"/>
</dbReference>
<dbReference type="Pfam" id="PF00059">
    <property type="entry name" value="Lectin_C"/>
    <property type="match status" value="1"/>
</dbReference>
<feature type="domain" description="C-type lectin" evidence="6">
    <location>
        <begin position="131"/>
        <end position="244"/>
    </location>
</feature>
<keyword evidence="5" id="KW-0472">Membrane</keyword>
<evidence type="ECO:0000256" key="5">
    <source>
        <dbReference type="SAM" id="Phobius"/>
    </source>
</evidence>
<keyword evidence="3" id="KW-0175">Coiled coil</keyword>
<feature type="compositionally biased region" description="Polar residues" evidence="4">
    <location>
        <begin position="1"/>
        <end position="13"/>
    </location>
</feature>
<keyword evidence="5" id="KW-1133">Transmembrane helix</keyword>
<dbReference type="OMA" id="TRAWICE"/>
<dbReference type="PROSITE" id="PS50041">
    <property type="entry name" value="C_TYPE_LECTIN_2"/>
    <property type="match status" value="1"/>
</dbReference>
<dbReference type="STRING" id="41447.ENSSDUP00000021710"/>
<dbReference type="InterPro" id="IPR016187">
    <property type="entry name" value="CTDL_fold"/>
</dbReference>
<organism evidence="7 8">
    <name type="scientific">Seriola dumerili</name>
    <name type="common">Greater amberjack</name>
    <name type="synonym">Caranx dumerili</name>
    <dbReference type="NCBI Taxonomy" id="41447"/>
    <lineage>
        <taxon>Eukaryota</taxon>
        <taxon>Metazoa</taxon>
        <taxon>Chordata</taxon>
        <taxon>Craniata</taxon>
        <taxon>Vertebrata</taxon>
        <taxon>Euteleostomi</taxon>
        <taxon>Actinopterygii</taxon>
        <taxon>Neopterygii</taxon>
        <taxon>Teleostei</taxon>
        <taxon>Neoteleostei</taxon>
        <taxon>Acanthomorphata</taxon>
        <taxon>Carangaria</taxon>
        <taxon>Carangiformes</taxon>
        <taxon>Carangidae</taxon>
        <taxon>Seriola</taxon>
    </lineage>
</organism>
<dbReference type="GeneTree" id="ENSGT01030000234575"/>
<dbReference type="PROSITE" id="PS00615">
    <property type="entry name" value="C_TYPE_LECTIN_1"/>
    <property type="match status" value="1"/>
</dbReference>
<keyword evidence="5" id="KW-0812">Transmembrane</keyword>
<dbReference type="InterPro" id="IPR051379">
    <property type="entry name" value="C-type_Lectin_Receptor_IMM"/>
</dbReference>
<evidence type="ECO:0000259" key="6">
    <source>
        <dbReference type="PROSITE" id="PS50041"/>
    </source>
</evidence>
<dbReference type="PANTHER" id="PTHR46746">
    <property type="entry name" value="KILLER CELL LECTIN-LIKE RECEPTOR SUBFAMILY F MEMBER 2"/>
    <property type="match status" value="1"/>
</dbReference>
<keyword evidence="2" id="KW-1015">Disulfide bond</keyword>
<accession>A0A3B4UV07</accession>
<dbReference type="GO" id="GO:0030246">
    <property type="term" value="F:carbohydrate binding"/>
    <property type="evidence" value="ECO:0007669"/>
    <property type="project" value="UniProtKB-KW"/>
</dbReference>
<dbReference type="AlphaFoldDB" id="A0A3B4UV07"/>
<dbReference type="InterPro" id="IPR001304">
    <property type="entry name" value="C-type_lectin-like"/>
</dbReference>
<name>A0A3B4UV07_SERDU</name>